<dbReference type="Gene3D" id="3.40.630.30">
    <property type="match status" value="1"/>
</dbReference>
<dbReference type="PROSITE" id="PS51186">
    <property type="entry name" value="GNAT"/>
    <property type="match status" value="1"/>
</dbReference>
<dbReference type="InterPro" id="IPR000182">
    <property type="entry name" value="GNAT_dom"/>
</dbReference>
<evidence type="ECO:0000313" key="3">
    <source>
        <dbReference type="Proteomes" id="UP001148125"/>
    </source>
</evidence>
<dbReference type="Proteomes" id="UP001148125">
    <property type="component" value="Unassembled WGS sequence"/>
</dbReference>
<dbReference type="CDD" id="cd04301">
    <property type="entry name" value="NAT_SF"/>
    <property type="match status" value="1"/>
</dbReference>
<organism evidence="2 3">
    <name type="scientific">Alkalihalobacterium chitinilyticum</name>
    <dbReference type="NCBI Taxonomy" id="2980103"/>
    <lineage>
        <taxon>Bacteria</taxon>
        <taxon>Bacillati</taxon>
        <taxon>Bacillota</taxon>
        <taxon>Bacilli</taxon>
        <taxon>Bacillales</taxon>
        <taxon>Bacillaceae</taxon>
        <taxon>Alkalihalobacterium</taxon>
    </lineage>
</organism>
<dbReference type="EMBL" id="JAOTPO010000003">
    <property type="protein sequence ID" value="MDE5412781.1"/>
    <property type="molecule type" value="Genomic_DNA"/>
</dbReference>
<reference evidence="2" key="1">
    <citation type="submission" date="2024-05" db="EMBL/GenBank/DDBJ databases">
        <title>Alkalihalobacillus sp. strain MEB203 novel alkaliphilic bacterium from Lonar Lake, India.</title>
        <authorList>
            <person name="Joshi A."/>
            <person name="Thite S."/>
            <person name="Mengade P."/>
        </authorList>
    </citation>
    <scope>NUCLEOTIDE SEQUENCE</scope>
    <source>
        <strain evidence="2">MEB 203</strain>
    </source>
</reference>
<comment type="caution">
    <text evidence="2">The sequence shown here is derived from an EMBL/GenBank/DDBJ whole genome shotgun (WGS) entry which is preliminary data.</text>
</comment>
<evidence type="ECO:0000313" key="2">
    <source>
        <dbReference type="EMBL" id="MDE5412781.1"/>
    </source>
</evidence>
<name>A0ABT5VBD6_9BACI</name>
<dbReference type="SUPFAM" id="SSF55729">
    <property type="entry name" value="Acyl-CoA N-acyltransferases (Nat)"/>
    <property type="match status" value="1"/>
</dbReference>
<evidence type="ECO:0000259" key="1">
    <source>
        <dbReference type="PROSITE" id="PS51186"/>
    </source>
</evidence>
<accession>A0ABT5VBD6</accession>
<proteinExistence type="predicted"/>
<dbReference type="InterPro" id="IPR016181">
    <property type="entry name" value="Acyl_CoA_acyltransferase"/>
</dbReference>
<feature type="domain" description="N-acetyltransferase" evidence="1">
    <location>
        <begin position="1"/>
        <end position="170"/>
    </location>
</feature>
<gene>
    <name evidence="2" type="ORF">N7Z68_05245</name>
</gene>
<dbReference type="Pfam" id="PF00583">
    <property type="entry name" value="Acetyltransf_1"/>
    <property type="match status" value="1"/>
</dbReference>
<keyword evidence="3" id="KW-1185">Reference proteome</keyword>
<dbReference type="RefSeq" id="WP_275117419.1">
    <property type="nucleotide sequence ID" value="NZ_JAOTPO010000003.1"/>
</dbReference>
<protein>
    <submittedName>
        <fullName evidence="2">GNAT family N-acetyltransferase</fullName>
    </submittedName>
</protein>
<sequence length="175" mass="19992">MIVRLAQLKDVQVIADIHVASWKTTYRGIVSEEYLDSLKVEDRQEMWKRVLSTENHPTTVFVVEEEDTVFGFAAVGKERTGKYPEIDGELYAIYLYENAQRKGGGKQLVAKAAEVLKEKGYHGLLVWVLDDNPAKRFYEEALNGEFLESVDIEIGGQSFKEAAYGWYSLDQFISR</sequence>